<feature type="compositionally biased region" description="Basic and acidic residues" evidence="1">
    <location>
        <begin position="14"/>
        <end position="28"/>
    </location>
</feature>
<evidence type="ECO:0000313" key="3">
    <source>
        <dbReference type="Proteomes" id="UP001168098"/>
    </source>
</evidence>
<dbReference type="AlphaFoldDB" id="A0AA38ZK53"/>
<dbReference type="Proteomes" id="UP001168098">
    <property type="component" value="Unassembled WGS sequence"/>
</dbReference>
<gene>
    <name evidence="2" type="ORF">PVL29_012521</name>
</gene>
<comment type="caution">
    <text evidence="2">The sequence shown here is derived from an EMBL/GenBank/DDBJ whole genome shotgun (WGS) entry which is preliminary data.</text>
</comment>
<protein>
    <submittedName>
        <fullName evidence="2">Uncharacterized protein</fullName>
    </submittedName>
</protein>
<accession>A0AA38ZK53</accession>
<reference evidence="2 3" key="1">
    <citation type="journal article" date="2023" name="BMC Biotechnol.">
        <title>Vitis rotundifolia cv Carlos genome sequencing.</title>
        <authorList>
            <person name="Huff M."/>
            <person name="Hulse-Kemp A."/>
            <person name="Scheffler B."/>
            <person name="Youngblood R."/>
            <person name="Simpson S."/>
            <person name="Babiker E."/>
            <person name="Staton M."/>
        </authorList>
    </citation>
    <scope>NUCLEOTIDE SEQUENCE [LARGE SCALE GENOMIC DNA]</scope>
    <source>
        <tissue evidence="2">Leaf</tissue>
    </source>
</reference>
<evidence type="ECO:0000313" key="2">
    <source>
        <dbReference type="EMBL" id="KAJ9689893.1"/>
    </source>
</evidence>
<keyword evidence="3" id="KW-1185">Reference proteome</keyword>
<proteinExistence type="predicted"/>
<dbReference type="EMBL" id="JARBHA010000010">
    <property type="protein sequence ID" value="KAJ9689893.1"/>
    <property type="molecule type" value="Genomic_DNA"/>
</dbReference>
<name>A0AA38ZK53_VITRO</name>
<feature type="compositionally biased region" description="Basic residues" evidence="1">
    <location>
        <begin position="1"/>
        <end position="13"/>
    </location>
</feature>
<organism evidence="2 3">
    <name type="scientific">Vitis rotundifolia</name>
    <name type="common">Muscadine grape</name>
    <dbReference type="NCBI Taxonomy" id="103349"/>
    <lineage>
        <taxon>Eukaryota</taxon>
        <taxon>Viridiplantae</taxon>
        <taxon>Streptophyta</taxon>
        <taxon>Embryophyta</taxon>
        <taxon>Tracheophyta</taxon>
        <taxon>Spermatophyta</taxon>
        <taxon>Magnoliopsida</taxon>
        <taxon>eudicotyledons</taxon>
        <taxon>Gunneridae</taxon>
        <taxon>Pentapetalae</taxon>
        <taxon>rosids</taxon>
        <taxon>Vitales</taxon>
        <taxon>Vitaceae</taxon>
        <taxon>Viteae</taxon>
        <taxon>Vitis</taxon>
    </lineage>
</organism>
<evidence type="ECO:0000256" key="1">
    <source>
        <dbReference type="SAM" id="MobiDB-lite"/>
    </source>
</evidence>
<sequence>MGRQARAAKRRKEIHGSDDKGPLPKGKEEELEVGQPGNEESRCAAKMQSMESERKEQEESDDWDDSEEPGCAIGDDLGHGITVGKRDEG</sequence>
<feature type="region of interest" description="Disordered" evidence="1">
    <location>
        <begin position="1"/>
        <end position="89"/>
    </location>
</feature>
<feature type="compositionally biased region" description="Acidic residues" evidence="1">
    <location>
        <begin position="58"/>
        <end position="68"/>
    </location>
</feature>